<dbReference type="Proteomes" id="UP001611383">
    <property type="component" value="Chromosome"/>
</dbReference>
<sequence>MSPSTLIVEGALSGNHINVQGAGGYLSTPCDGSQPRSTTFTATFPEFFTHPQTPSVVMH</sequence>
<evidence type="ECO:0000313" key="1">
    <source>
        <dbReference type="EMBL" id="WNG51961.1"/>
    </source>
</evidence>
<proteinExistence type="predicted"/>
<gene>
    <name evidence="1" type="ORF">F0U60_53525</name>
</gene>
<evidence type="ECO:0000313" key="2">
    <source>
        <dbReference type="Proteomes" id="UP001611383"/>
    </source>
</evidence>
<organism evidence="1 2">
    <name type="scientific">Archangium minus</name>
    <dbReference type="NCBI Taxonomy" id="83450"/>
    <lineage>
        <taxon>Bacteria</taxon>
        <taxon>Pseudomonadati</taxon>
        <taxon>Myxococcota</taxon>
        <taxon>Myxococcia</taxon>
        <taxon>Myxococcales</taxon>
        <taxon>Cystobacterineae</taxon>
        <taxon>Archangiaceae</taxon>
        <taxon>Archangium</taxon>
    </lineage>
</organism>
<name>A0ABY9X9B0_9BACT</name>
<dbReference type="RefSeq" id="WP_395812262.1">
    <property type="nucleotide sequence ID" value="NZ_CP043494.1"/>
</dbReference>
<accession>A0ABY9X9B0</accession>
<reference evidence="1 2" key="1">
    <citation type="submission" date="2019-08" db="EMBL/GenBank/DDBJ databases">
        <title>Archangium and Cystobacter genomes.</title>
        <authorList>
            <person name="Chen I.-C.K."/>
            <person name="Wielgoss S."/>
        </authorList>
    </citation>
    <scope>NUCLEOTIDE SEQUENCE [LARGE SCALE GENOMIC DNA]</scope>
    <source>
        <strain evidence="1 2">Cbm 6</strain>
    </source>
</reference>
<dbReference type="EMBL" id="CP043494">
    <property type="protein sequence ID" value="WNG51961.1"/>
    <property type="molecule type" value="Genomic_DNA"/>
</dbReference>
<keyword evidence="2" id="KW-1185">Reference proteome</keyword>
<protein>
    <submittedName>
        <fullName evidence="1">Uncharacterized protein</fullName>
    </submittedName>
</protein>